<gene>
    <name evidence="2" type="ORF">ACFPM7_24005</name>
</gene>
<dbReference type="Pfam" id="PF00296">
    <property type="entry name" value="Bac_luciferase"/>
    <property type="match status" value="1"/>
</dbReference>
<dbReference type="EMBL" id="JBHSKF010000014">
    <property type="protein sequence ID" value="MFC5290131.1"/>
    <property type="molecule type" value="Genomic_DNA"/>
</dbReference>
<evidence type="ECO:0000313" key="2">
    <source>
        <dbReference type="EMBL" id="MFC5290131.1"/>
    </source>
</evidence>
<accession>A0ABW0EVA8</accession>
<dbReference type="Gene3D" id="3.20.20.30">
    <property type="entry name" value="Luciferase-like domain"/>
    <property type="match status" value="1"/>
</dbReference>
<organism evidence="2 3">
    <name type="scientific">Actinokineospora guangxiensis</name>
    <dbReference type="NCBI Taxonomy" id="1490288"/>
    <lineage>
        <taxon>Bacteria</taxon>
        <taxon>Bacillati</taxon>
        <taxon>Actinomycetota</taxon>
        <taxon>Actinomycetes</taxon>
        <taxon>Pseudonocardiales</taxon>
        <taxon>Pseudonocardiaceae</taxon>
        <taxon>Actinokineospora</taxon>
    </lineage>
</organism>
<sequence>MRFDVFCSLAQTPRAASGKPAHATLLSEFLDQARLADELGYECVWVAENHYSSELQKTHANPVIPHWQGEVGVNTGICQLAAQVFARTGRIDVGSAIMNIVANGGPLPAAEQVASALAWHGLDPDEGRLLRIGFAGGRFDYIVRSTGIVPRAEWESAAWPQVKKAIFREAATIFLRLLHGEDVSGGETPETVLGHADFRSAQDYEDVLSRAPADVRVPGGIRVPRRWDFEATRIVPDFRRELLRCYAGTHDAVLQEHLGERFGSRALNLSVTPTEIIEDTHRRMTEVFNRSGRSWSRSYMPRTTLVFLDATPGMSRQARRAAAWDRAKEALSAHRMGMDGTVDPDKVESGADNALIGAPEDVAEQIVRRFDHEDRLMLWFDFFHQGGDTVLAQMAAFQQQVVPLLQARGVPAGVPSRGRHHAAARA</sequence>
<dbReference type="InterPro" id="IPR011251">
    <property type="entry name" value="Luciferase-like_dom"/>
</dbReference>
<reference evidence="3" key="1">
    <citation type="journal article" date="2019" name="Int. J. Syst. Evol. Microbiol.">
        <title>The Global Catalogue of Microorganisms (GCM) 10K type strain sequencing project: providing services to taxonomists for standard genome sequencing and annotation.</title>
        <authorList>
            <consortium name="The Broad Institute Genomics Platform"/>
            <consortium name="The Broad Institute Genome Sequencing Center for Infectious Disease"/>
            <person name="Wu L."/>
            <person name="Ma J."/>
        </authorList>
    </citation>
    <scope>NUCLEOTIDE SEQUENCE [LARGE SCALE GENOMIC DNA]</scope>
    <source>
        <strain evidence="3">CCUG 59778</strain>
    </source>
</reference>
<dbReference type="RefSeq" id="WP_378250007.1">
    <property type="nucleotide sequence ID" value="NZ_JBHSKF010000014.1"/>
</dbReference>
<dbReference type="Proteomes" id="UP001596157">
    <property type="component" value="Unassembled WGS sequence"/>
</dbReference>
<comment type="caution">
    <text evidence="2">The sequence shown here is derived from an EMBL/GenBank/DDBJ whole genome shotgun (WGS) entry which is preliminary data.</text>
</comment>
<dbReference type="SUPFAM" id="SSF51679">
    <property type="entry name" value="Bacterial luciferase-like"/>
    <property type="match status" value="1"/>
</dbReference>
<dbReference type="PANTHER" id="PTHR30137">
    <property type="entry name" value="LUCIFERASE-LIKE MONOOXYGENASE"/>
    <property type="match status" value="1"/>
</dbReference>
<proteinExistence type="predicted"/>
<name>A0ABW0EVA8_9PSEU</name>
<feature type="domain" description="Luciferase-like" evidence="1">
    <location>
        <begin position="1"/>
        <end position="115"/>
    </location>
</feature>
<keyword evidence="3" id="KW-1185">Reference proteome</keyword>
<dbReference type="PANTHER" id="PTHR30137:SF15">
    <property type="entry name" value="BLL6902 PROTEIN"/>
    <property type="match status" value="1"/>
</dbReference>
<dbReference type="InterPro" id="IPR036661">
    <property type="entry name" value="Luciferase-like_sf"/>
</dbReference>
<evidence type="ECO:0000259" key="1">
    <source>
        <dbReference type="Pfam" id="PF00296"/>
    </source>
</evidence>
<protein>
    <submittedName>
        <fullName evidence="2">LLM class flavin-dependent oxidoreductase</fullName>
    </submittedName>
</protein>
<dbReference type="InterPro" id="IPR050766">
    <property type="entry name" value="Bact_Lucif_Oxidored"/>
</dbReference>
<evidence type="ECO:0000313" key="3">
    <source>
        <dbReference type="Proteomes" id="UP001596157"/>
    </source>
</evidence>